<dbReference type="EMBL" id="FOWZ01000001">
    <property type="protein sequence ID" value="SFO95857.1"/>
    <property type="molecule type" value="Genomic_DNA"/>
</dbReference>
<reference evidence="2" key="1">
    <citation type="submission" date="2016-10" db="EMBL/GenBank/DDBJ databases">
        <authorList>
            <person name="Varghese N."/>
            <person name="Submissions S."/>
        </authorList>
    </citation>
    <scope>NUCLEOTIDE SEQUENCE [LARGE SCALE GENOMIC DNA]</scope>
    <source>
        <strain evidence="2">CGMCC 1.7715</strain>
    </source>
</reference>
<dbReference type="GO" id="GO:0005975">
    <property type="term" value="P:carbohydrate metabolic process"/>
    <property type="evidence" value="ECO:0007669"/>
    <property type="project" value="InterPro"/>
</dbReference>
<dbReference type="OrthoDB" id="9796517at2"/>
<dbReference type="RefSeq" id="WP_090477823.1">
    <property type="nucleotide sequence ID" value="NZ_FOWZ01000001.1"/>
</dbReference>
<dbReference type="Pfam" id="PF01263">
    <property type="entry name" value="Aldose_epim"/>
    <property type="match status" value="1"/>
</dbReference>
<dbReference type="AlphaFoldDB" id="A0A1I5LF67"/>
<dbReference type="InterPro" id="IPR011013">
    <property type="entry name" value="Gal_mutarotase_sf_dom"/>
</dbReference>
<dbReference type="CDD" id="cd09021">
    <property type="entry name" value="Aldose_epim_Ec_YphB"/>
    <property type="match status" value="1"/>
</dbReference>
<dbReference type="Gene3D" id="2.70.98.10">
    <property type="match status" value="1"/>
</dbReference>
<organism evidence="1 2">
    <name type="scientific">Qipengyuania nanhaisediminis</name>
    <dbReference type="NCBI Taxonomy" id="604088"/>
    <lineage>
        <taxon>Bacteria</taxon>
        <taxon>Pseudomonadati</taxon>
        <taxon>Pseudomonadota</taxon>
        <taxon>Alphaproteobacteria</taxon>
        <taxon>Sphingomonadales</taxon>
        <taxon>Erythrobacteraceae</taxon>
        <taxon>Qipengyuania</taxon>
    </lineage>
</organism>
<protein>
    <submittedName>
        <fullName evidence="1">Aldose 1-epimerase</fullName>
    </submittedName>
</protein>
<evidence type="ECO:0000313" key="1">
    <source>
        <dbReference type="EMBL" id="SFO95857.1"/>
    </source>
</evidence>
<evidence type="ECO:0000313" key="2">
    <source>
        <dbReference type="Proteomes" id="UP000199331"/>
    </source>
</evidence>
<dbReference type="SUPFAM" id="SSF74650">
    <property type="entry name" value="Galactose mutarotase-like"/>
    <property type="match status" value="1"/>
</dbReference>
<dbReference type="STRING" id="604088.SAMN04488060_0972"/>
<keyword evidence="2" id="KW-1185">Reference proteome</keyword>
<accession>A0A1I5LF67</accession>
<dbReference type="Proteomes" id="UP000199331">
    <property type="component" value="Unassembled WGS sequence"/>
</dbReference>
<sequence>MSSIVIEADDYALAINPEIGGSFSAFRWRGYDIMRSAVGDGVLDSSCFPLVPFSNRIAGSRFEFGGRTVQLSPNHPTAPQEPVLHGFGWTSHWDVVEKSDRHAIIGLEYREGPWPWQFRARAGYALDASGLHASLSLRNLADAPMPAGLGFHPYFPRTSQTVYRGLHHGEWQVDEACLPLGLKRHSQSRDWWGGQPVDTRIVDTVYAGREGHLDIIWPERQLIARISPGDDLDCTVIYVPQGEDYFCVEPVSHATDAINRMPDEGGMRTLAPGEEWTVSMSIAVRGIS</sequence>
<proteinExistence type="predicted"/>
<gene>
    <name evidence="1" type="ORF">SAMN04488060_0972</name>
</gene>
<dbReference type="InterPro" id="IPR014718">
    <property type="entry name" value="GH-type_carb-bd"/>
</dbReference>
<name>A0A1I5LF67_9SPHN</name>
<dbReference type="GO" id="GO:0016853">
    <property type="term" value="F:isomerase activity"/>
    <property type="evidence" value="ECO:0007669"/>
    <property type="project" value="InterPro"/>
</dbReference>
<dbReference type="InterPro" id="IPR008183">
    <property type="entry name" value="Aldose_1/G6P_1-epimerase"/>
</dbReference>
<dbReference type="GO" id="GO:0030246">
    <property type="term" value="F:carbohydrate binding"/>
    <property type="evidence" value="ECO:0007669"/>
    <property type="project" value="InterPro"/>
</dbReference>